<organism evidence="1 2">
    <name type="scientific">Verminephrobacter eiseniae (strain EF01-2)</name>
    <dbReference type="NCBI Taxonomy" id="391735"/>
    <lineage>
        <taxon>Bacteria</taxon>
        <taxon>Pseudomonadati</taxon>
        <taxon>Pseudomonadota</taxon>
        <taxon>Betaproteobacteria</taxon>
        <taxon>Burkholderiales</taxon>
        <taxon>Comamonadaceae</taxon>
        <taxon>Verminephrobacter</taxon>
    </lineage>
</organism>
<protein>
    <submittedName>
        <fullName evidence="1">LamB/YcsF family protein</fullName>
    </submittedName>
</protein>
<dbReference type="InterPro" id="IPR011330">
    <property type="entry name" value="Glyco_hydro/deAcase_b/a-brl"/>
</dbReference>
<dbReference type="Pfam" id="PF03746">
    <property type="entry name" value="LamB_YcsF"/>
    <property type="match status" value="1"/>
</dbReference>
<dbReference type="GO" id="GO:0005975">
    <property type="term" value="P:carbohydrate metabolic process"/>
    <property type="evidence" value="ECO:0007669"/>
    <property type="project" value="InterPro"/>
</dbReference>
<name>A1WRL8_VEREI</name>
<keyword evidence="2" id="KW-1185">Reference proteome</keyword>
<evidence type="ECO:0000313" key="2">
    <source>
        <dbReference type="Proteomes" id="UP000000374"/>
    </source>
</evidence>
<dbReference type="eggNOG" id="COG1540">
    <property type="taxonomic scope" value="Bacteria"/>
</dbReference>
<gene>
    <name evidence="1" type="ordered locus">Veis_4577</name>
</gene>
<dbReference type="PANTHER" id="PTHR30292">
    <property type="entry name" value="UNCHARACTERIZED PROTEIN YBGL-RELATED"/>
    <property type="match status" value="1"/>
</dbReference>
<dbReference type="STRING" id="391735.Veis_4577"/>
<dbReference type="InterPro" id="IPR005501">
    <property type="entry name" value="LamB/YcsF/PxpA-like"/>
</dbReference>
<evidence type="ECO:0000313" key="1">
    <source>
        <dbReference type="EMBL" id="ABM60275.1"/>
    </source>
</evidence>
<dbReference type="NCBIfam" id="NF003814">
    <property type="entry name" value="PRK05406.1-3"/>
    <property type="match status" value="1"/>
</dbReference>
<dbReference type="EMBL" id="CP000542">
    <property type="protein sequence ID" value="ABM60275.1"/>
    <property type="molecule type" value="Genomic_DNA"/>
</dbReference>
<reference evidence="2" key="1">
    <citation type="submission" date="2006-12" db="EMBL/GenBank/DDBJ databases">
        <title>Complete sequence of chromosome 1 of Verminephrobacter eiseniae EF01-2.</title>
        <authorList>
            <person name="Copeland A."/>
            <person name="Lucas S."/>
            <person name="Lapidus A."/>
            <person name="Barry K."/>
            <person name="Detter J.C."/>
            <person name="Glavina del Rio T."/>
            <person name="Dalin E."/>
            <person name="Tice H."/>
            <person name="Pitluck S."/>
            <person name="Chertkov O."/>
            <person name="Brettin T."/>
            <person name="Bruce D."/>
            <person name="Han C."/>
            <person name="Tapia R."/>
            <person name="Gilna P."/>
            <person name="Schmutz J."/>
            <person name="Larimer F."/>
            <person name="Land M."/>
            <person name="Hauser L."/>
            <person name="Kyrpides N."/>
            <person name="Kim E."/>
            <person name="Stahl D."/>
            <person name="Richardson P."/>
        </authorList>
    </citation>
    <scope>NUCLEOTIDE SEQUENCE [LARGE SCALE GENOMIC DNA]</scope>
    <source>
        <strain evidence="2">EF01-2</strain>
    </source>
</reference>
<dbReference type="PANTHER" id="PTHR30292:SF0">
    <property type="entry name" value="5-OXOPROLINASE SUBUNIT A"/>
    <property type="match status" value="1"/>
</dbReference>
<dbReference type="Gene3D" id="3.20.20.370">
    <property type="entry name" value="Glycoside hydrolase/deacetylase"/>
    <property type="match status" value="1"/>
</dbReference>
<dbReference type="AlphaFoldDB" id="A1WRL8"/>
<sequence>MPHPAANLASWLNATRPPMKQCIDLNSDMGEGFGPWRIGDGIDEQIMPLISSANIATGFHAGDPGTMHRTVALAKVHGVGVGAHPGLRDLVGFGRRHIDIPAPELVNDIIYQLGALREFARLAGLHLQHIKPHGALYMHAARDEALARALVGALQLTEPGLSLYCMEQSVTYRVARAMGQPVVREFYADRDYDATGSIVFTRRTGRLDPRTVADKVVRACVEGRVRTVQGGDIAIGFDSVCIHSDTPGALELLQALRQALADNAIRVAALPEVLQTA</sequence>
<accession>A1WRL8</accession>
<dbReference type="SUPFAM" id="SSF88713">
    <property type="entry name" value="Glycoside hydrolase/deacetylase"/>
    <property type="match status" value="1"/>
</dbReference>
<dbReference type="NCBIfam" id="NF003816">
    <property type="entry name" value="PRK05406.1-5"/>
    <property type="match status" value="1"/>
</dbReference>
<dbReference type="Proteomes" id="UP000000374">
    <property type="component" value="Chromosome"/>
</dbReference>
<proteinExistence type="predicted"/>
<dbReference type="HOGENOM" id="CLU_069535_0_0_4"/>
<dbReference type="KEGG" id="vei:Veis_4577"/>